<gene>
    <name evidence="2" type="ORF">IRI77_20030</name>
</gene>
<evidence type="ECO:0000313" key="3">
    <source>
        <dbReference type="Proteomes" id="UP000593892"/>
    </source>
</evidence>
<evidence type="ECO:0000313" key="2">
    <source>
        <dbReference type="EMBL" id="QOY85126.1"/>
    </source>
</evidence>
<name>A0A7S7NK57_PALFE</name>
<dbReference type="RefSeq" id="WP_194446796.1">
    <property type="nucleotide sequence ID" value="NZ_CP063849.1"/>
</dbReference>
<comment type="similarity">
    <text evidence="1">Belongs to the FrmR/RcnR family.</text>
</comment>
<evidence type="ECO:0000256" key="1">
    <source>
        <dbReference type="ARBA" id="ARBA00005260"/>
    </source>
</evidence>
<dbReference type="CDD" id="cd10148">
    <property type="entry name" value="CsoR-like_DUF156"/>
    <property type="match status" value="1"/>
</dbReference>
<dbReference type="InterPro" id="IPR038390">
    <property type="entry name" value="Metal_Tscrpt_repr_sf"/>
</dbReference>
<keyword evidence="3" id="KW-1185">Reference proteome</keyword>
<dbReference type="Pfam" id="PF02583">
    <property type="entry name" value="Trns_repr_metal"/>
    <property type="match status" value="1"/>
</dbReference>
<proteinExistence type="inferred from homology"/>
<reference evidence="2 3" key="1">
    <citation type="submission" date="2020-10" db="EMBL/GenBank/DDBJ databases">
        <title>Complete genome sequence of Paludibaculum fermentans P105T, a facultatively anaerobic acidobacterium capable of dissimilatory Fe(III) reduction.</title>
        <authorList>
            <person name="Dedysh S.N."/>
            <person name="Beletsky A.V."/>
            <person name="Kulichevskaya I.S."/>
            <person name="Mardanov A.V."/>
            <person name="Ravin N.V."/>
        </authorList>
    </citation>
    <scope>NUCLEOTIDE SEQUENCE [LARGE SCALE GENOMIC DNA]</scope>
    <source>
        <strain evidence="2 3">P105</strain>
    </source>
</reference>
<dbReference type="Proteomes" id="UP000593892">
    <property type="component" value="Chromosome"/>
</dbReference>
<sequence length="82" mass="9358">MNCDTKKSTIQRLRRIEGQVRGLQKMVEEDRPCAEIINQVASVEQALSGVSKVLLTSHLQHCAQHDPNAIDEVVQLITRHWR</sequence>
<dbReference type="InterPro" id="IPR003735">
    <property type="entry name" value="Metal_Tscrpt_repr"/>
</dbReference>
<dbReference type="Gene3D" id="1.20.58.1000">
    <property type="entry name" value="Metal-sensitive repressor, helix protomer"/>
    <property type="match status" value="1"/>
</dbReference>
<dbReference type="GO" id="GO:0046872">
    <property type="term" value="F:metal ion binding"/>
    <property type="evidence" value="ECO:0007669"/>
    <property type="project" value="InterPro"/>
</dbReference>
<dbReference type="PANTHER" id="PTHR33677">
    <property type="entry name" value="TRANSCRIPTIONAL REPRESSOR FRMR-RELATED"/>
    <property type="match status" value="1"/>
</dbReference>
<dbReference type="EMBL" id="CP063849">
    <property type="protein sequence ID" value="QOY85126.1"/>
    <property type="molecule type" value="Genomic_DNA"/>
</dbReference>
<dbReference type="KEGG" id="pfer:IRI77_20030"/>
<dbReference type="AlphaFoldDB" id="A0A7S7NK57"/>
<protein>
    <submittedName>
        <fullName evidence="2">Metal-sensitive transcriptional regulator</fullName>
    </submittedName>
</protein>
<accession>A0A7S7NK57</accession>
<organism evidence="2 3">
    <name type="scientific">Paludibaculum fermentans</name>
    <dbReference type="NCBI Taxonomy" id="1473598"/>
    <lineage>
        <taxon>Bacteria</taxon>
        <taxon>Pseudomonadati</taxon>
        <taxon>Acidobacteriota</taxon>
        <taxon>Terriglobia</taxon>
        <taxon>Bryobacterales</taxon>
        <taxon>Bryobacteraceae</taxon>
        <taxon>Paludibaculum</taxon>
    </lineage>
</organism>
<dbReference type="PANTHER" id="PTHR33677:SF3">
    <property type="entry name" value="COPPER-SENSING TRANSCRIPTIONAL REPRESSOR RICR"/>
    <property type="match status" value="1"/>
</dbReference>
<dbReference type="GO" id="GO:0003677">
    <property type="term" value="F:DNA binding"/>
    <property type="evidence" value="ECO:0007669"/>
    <property type="project" value="InterPro"/>
</dbReference>
<dbReference type="GO" id="GO:0045892">
    <property type="term" value="P:negative regulation of DNA-templated transcription"/>
    <property type="evidence" value="ECO:0007669"/>
    <property type="project" value="UniProtKB-ARBA"/>
</dbReference>